<evidence type="ECO:0000256" key="6">
    <source>
        <dbReference type="ARBA" id="ARBA00023022"/>
    </source>
</evidence>
<dbReference type="FunFam" id="4.10.75.10:FF:000001">
    <property type="entry name" value="Anosmin 1"/>
    <property type="match status" value="2"/>
</dbReference>
<dbReference type="InterPro" id="IPR050514">
    <property type="entry name" value="WAP_four-disulfide_core"/>
</dbReference>
<keyword evidence="11" id="KW-1185">Reference proteome</keyword>
<evidence type="ECO:0000256" key="4">
    <source>
        <dbReference type="ARBA" id="ARBA00022690"/>
    </source>
</evidence>
<dbReference type="PROSITE" id="PS51390">
    <property type="entry name" value="WAP"/>
    <property type="match status" value="2"/>
</dbReference>
<keyword evidence="6" id="KW-0044">Antibiotic</keyword>
<organism evidence="10 11">
    <name type="scientific">Monodon monoceros</name>
    <name type="common">Narwhal</name>
    <name type="synonym">Ceratodon monodon</name>
    <dbReference type="NCBI Taxonomy" id="40151"/>
    <lineage>
        <taxon>Eukaryota</taxon>
        <taxon>Metazoa</taxon>
        <taxon>Chordata</taxon>
        <taxon>Craniata</taxon>
        <taxon>Vertebrata</taxon>
        <taxon>Euteleostomi</taxon>
        <taxon>Mammalia</taxon>
        <taxon>Eutheria</taxon>
        <taxon>Laurasiatheria</taxon>
        <taxon>Artiodactyla</taxon>
        <taxon>Whippomorpha</taxon>
        <taxon>Cetacea</taxon>
        <taxon>Odontoceti</taxon>
        <taxon>Monodontidae</taxon>
        <taxon>Monodon</taxon>
    </lineage>
</organism>
<protein>
    <submittedName>
        <fullName evidence="10">Secretory leukocyte peptidase inhibitor</fullName>
    </submittedName>
</protein>
<dbReference type="GO" id="GO:0019899">
    <property type="term" value="F:enzyme binding"/>
    <property type="evidence" value="ECO:0007669"/>
    <property type="project" value="Ensembl"/>
</dbReference>
<gene>
    <name evidence="10" type="primary">SLPI</name>
</gene>
<evidence type="ECO:0000313" key="10">
    <source>
        <dbReference type="Ensembl" id="ENSMMNP00015000486.1"/>
    </source>
</evidence>
<dbReference type="PANTHER" id="PTHR19441">
    <property type="entry name" value="WHEY ACDIC PROTEIN WAP"/>
    <property type="match status" value="1"/>
</dbReference>
<dbReference type="GO" id="GO:0051851">
    <property type="term" value="P:host-mediated perturbation of symbiont process"/>
    <property type="evidence" value="ECO:0007669"/>
    <property type="project" value="Ensembl"/>
</dbReference>
<feature type="domain" description="WAP" evidence="9">
    <location>
        <begin position="27"/>
        <end position="75"/>
    </location>
</feature>
<dbReference type="GO" id="GO:0005794">
    <property type="term" value="C:Golgi apparatus"/>
    <property type="evidence" value="ECO:0007669"/>
    <property type="project" value="Ensembl"/>
</dbReference>
<name>A0A8C6ADK4_MONMO</name>
<evidence type="ECO:0000256" key="8">
    <source>
        <dbReference type="SAM" id="SignalP"/>
    </source>
</evidence>
<keyword evidence="2" id="KW-0964">Secreted</keyword>
<dbReference type="Ensembl" id="ENSMMNT00015000551.1">
    <property type="protein sequence ID" value="ENSMMNP00015000486.1"/>
    <property type="gene ID" value="ENSMMNG00015000429.1"/>
</dbReference>
<evidence type="ECO:0000313" key="11">
    <source>
        <dbReference type="Proteomes" id="UP000694561"/>
    </source>
</evidence>
<feature type="signal peptide" evidence="8">
    <location>
        <begin position="1"/>
        <end position="24"/>
    </location>
</feature>
<dbReference type="GO" id="GO:0045087">
    <property type="term" value="P:innate immune response"/>
    <property type="evidence" value="ECO:0007669"/>
    <property type="project" value="TreeGrafter"/>
</dbReference>
<feature type="domain" description="WAP" evidence="9">
    <location>
        <begin position="81"/>
        <end position="129"/>
    </location>
</feature>
<evidence type="ECO:0000256" key="1">
    <source>
        <dbReference type="ARBA" id="ARBA00004613"/>
    </source>
</evidence>
<dbReference type="Proteomes" id="UP000694561">
    <property type="component" value="Unplaced"/>
</dbReference>
<dbReference type="PANTHER" id="PTHR19441:SF44">
    <property type="entry name" value="ANTILEUKOPROTEINASE"/>
    <property type="match status" value="1"/>
</dbReference>
<evidence type="ECO:0000256" key="3">
    <source>
        <dbReference type="ARBA" id="ARBA00022529"/>
    </source>
</evidence>
<reference evidence="10" key="1">
    <citation type="submission" date="2025-08" db="UniProtKB">
        <authorList>
            <consortium name="Ensembl"/>
        </authorList>
    </citation>
    <scope>IDENTIFICATION</scope>
</reference>
<keyword evidence="5 8" id="KW-0732">Signal</keyword>
<dbReference type="CDD" id="cd00199">
    <property type="entry name" value="WAP"/>
    <property type="match status" value="1"/>
</dbReference>
<keyword evidence="7" id="KW-1015">Disulfide bond</keyword>
<evidence type="ECO:0000259" key="9">
    <source>
        <dbReference type="PROSITE" id="PS51390"/>
    </source>
</evidence>
<dbReference type="GO" id="GO:0045071">
    <property type="term" value="P:negative regulation of viral genome replication"/>
    <property type="evidence" value="ECO:0007669"/>
    <property type="project" value="Ensembl"/>
</dbReference>
<proteinExistence type="predicted"/>
<dbReference type="InterPro" id="IPR008197">
    <property type="entry name" value="WAP_dom"/>
</dbReference>
<comment type="subcellular location">
    <subcellularLocation>
        <location evidence="1">Secreted</location>
    </subcellularLocation>
</comment>
<keyword evidence="4" id="KW-0646">Protease inhibitor</keyword>
<evidence type="ECO:0000256" key="7">
    <source>
        <dbReference type="ARBA" id="ARBA00023157"/>
    </source>
</evidence>
<dbReference type="PRINTS" id="PR00003">
    <property type="entry name" value="4DISULPHCORE"/>
</dbReference>
<dbReference type="GO" id="GO:0003677">
    <property type="term" value="F:DNA binding"/>
    <property type="evidence" value="ECO:0007669"/>
    <property type="project" value="Ensembl"/>
</dbReference>
<keyword evidence="3" id="KW-0929">Antimicrobial</keyword>
<dbReference type="AlphaFoldDB" id="A0A8C6ADK4"/>
<dbReference type="GO" id="GO:0004867">
    <property type="term" value="F:serine-type endopeptidase inhibitor activity"/>
    <property type="evidence" value="ECO:0007669"/>
    <property type="project" value="Ensembl"/>
</dbReference>
<dbReference type="SUPFAM" id="SSF57256">
    <property type="entry name" value="Elafin-like"/>
    <property type="match status" value="2"/>
</dbReference>
<dbReference type="GO" id="GO:0019731">
    <property type="term" value="P:antibacterial humoral response"/>
    <property type="evidence" value="ECO:0007669"/>
    <property type="project" value="Ensembl"/>
</dbReference>
<dbReference type="SMART" id="SM00217">
    <property type="entry name" value="WAP"/>
    <property type="match status" value="2"/>
</dbReference>
<evidence type="ECO:0000256" key="2">
    <source>
        <dbReference type="ARBA" id="ARBA00022525"/>
    </source>
</evidence>
<dbReference type="GO" id="GO:0003729">
    <property type="term" value="F:mRNA binding"/>
    <property type="evidence" value="ECO:0007669"/>
    <property type="project" value="Ensembl"/>
</dbReference>
<dbReference type="InterPro" id="IPR036645">
    <property type="entry name" value="Elafin-like_sf"/>
</dbReference>
<evidence type="ECO:0000256" key="5">
    <source>
        <dbReference type="ARBA" id="ARBA00022729"/>
    </source>
</evidence>
<accession>A0A8C6ADK4</accession>
<reference evidence="10" key="2">
    <citation type="submission" date="2025-09" db="UniProtKB">
        <authorList>
            <consortium name="Ensembl"/>
        </authorList>
    </citation>
    <scope>IDENTIFICATION</scope>
</reference>
<dbReference type="Pfam" id="PF00095">
    <property type="entry name" value="WAP"/>
    <property type="match status" value="2"/>
</dbReference>
<dbReference type="GeneTree" id="ENSGT00730000111217"/>
<dbReference type="Gene3D" id="4.10.75.10">
    <property type="entry name" value="Elafin-like"/>
    <property type="match status" value="2"/>
</dbReference>
<dbReference type="GO" id="GO:0005615">
    <property type="term" value="C:extracellular space"/>
    <property type="evidence" value="ECO:0007669"/>
    <property type="project" value="Ensembl"/>
</dbReference>
<feature type="chain" id="PRO_5034918882" evidence="8">
    <location>
        <begin position="25"/>
        <end position="161"/>
    </location>
</feature>
<sequence>MTFSGLFPFVLLALGTLAPWAVEGAGNAFKAGDCPPRKLAQCIIYEKPKCNNDWQCPEKKKCCPDTCGITCLDPVNILNPVEEKPGKCPVSLYRCLMFNPPNKCETDSQCVGELKCCEGACGKECLAPVKGKEGLGQADLLPPSSLSLNPLEFQAYKQGDS</sequence>